<organism evidence="2 3">
    <name type="scientific">Sesamum alatum</name>
    <dbReference type="NCBI Taxonomy" id="300844"/>
    <lineage>
        <taxon>Eukaryota</taxon>
        <taxon>Viridiplantae</taxon>
        <taxon>Streptophyta</taxon>
        <taxon>Embryophyta</taxon>
        <taxon>Tracheophyta</taxon>
        <taxon>Spermatophyta</taxon>
        <taxon>Magnoliopsida</taxon>
        <taxon>eudicotyledons</taxon>
        <taxon>Gunneridae</taxon>
        <taxon>Pentapetalae</taxon>
        <taxon>asterids</taxon>
        <taxon>lamiids</taxon>
        <taxon>Lamiales</taxon>
        <taxon>Pedaliaceae</taxon>
        <taxon>Sesamum</taxon>
    </lineage>
</organism>
<keyword evidence="1" id="KW-0812">Transmembrane</keyword>
<evidence type="ECO:0000313" key="3">
    <source>
        <dbReference type="Proteomes" id="UP001293254"/>
    </source>
</evidence>
<protein>
    <recommendedName>
        <fullName evidence="4">Late embryogenesis abundant protein LEA-2 subgroup domain-containing protein</fullName>
    </recommendedName>
</protein>
<dbReference type="Proteomes" id="UP001293254">
    <property type="component" value="Unassembled WGS sequence"/>
</dbReference>
<dbReference type="AlphaFoldDB" id="A0AAE1Y5F2"/>
<gene>
    <name evidence="2" type="ORF">Salat_1961600</name>
</gene>
<sequence>MEENGSPQRLRGNEGYNRLNTLEMENQGNATTTGEYVAQYFFDVQQQMESACQAIDWDRVFMTAFVTISLFLILSALFFPFFKSQLVAERKSQHEFVLDSLTISEFQASPAQVTGKCDVLLNISNLGDRSLYHENAVLTIFLDHELLWVIRTGDFFLEVGSKIMFNVSTNTTTVSVPASFVPTALLESQKIHRPLHFKLKYDGMLREGMDAWHVERSHVYVVCGWIKMQFVSDSTLMGGPASCSLENF</sequence>
<evidence type="ECO:0000313" key="2">
    <source>
        <dbReference type="EMBL" id="KAK4423787.1"/>
    </source>
</evidence>
<reference evidence="2" key="2">
    <citation type="journal article" date="2024" name="Plant">
        <title>Genomic evolution and insights into agronomic trait innovations of Sesamum species.</title>
        <authorList>
            <person name="Miao H."/>
            <person name="Wang L."/>
            <person name="Qu L."/>
            <person name="Liu H."/>
            <person name="Sun Y."/>
            <person name="Le M."/>
            <person name="Wang Q."/>
            <person name="Wei S."/>
            <person name="Zheng Y."/>
            <person name="Lin W."/>
            <person name="Duan Y."/>
            <person name="Cao H."/>
            <person name="Xiong S."/>
            <person name="Wang X."/>
            <person name="Wei L."/>
            <person name="Li C."/>
            <person name="Ma Q."/>
            <person name="Ju M."/>
            <person name="Zhao R."/>
            <person name="Li G."/>
            <person name="Mu C."/>
            <person name="Tian Q."/>
            <person name="Mei H."/>
            <person name="Zhang T."/>
            <person name="Gao T."/>
            <person name="Zhang H."/>
        </authorList>
    </citation>
    <scope>NUCLEOTIDE SEQUENCE</scope>
    <source>
        <strain evidence="2">3651</strain>
    </source>
</reference>
<keyword evidence="1" id="KW-0472">Membrane</keyword>
<evidence type="ECO:0008006" key="4">
    <source>
        <dbReference type="Google" id="ProtNLM"/>
    </source>
</evidence>
<name>A0AAE1Y5F2_9LAMI</name>
<evidence type="ECO:0000256" key="1">
    <source>
        <dbReference type="SAM" id="Phobius"/>
    </source>
</evidence>
<accession>A0AAE1Y5F2</accession>
<keyword evidence="1" id="KW-1133">Transmembrane helix</keyword>
<reference evidence="2" key="1">
    <citation type="submission" date="2020-06" db="EMBL/GenBank/DDBJ databases">
        <authorList>
            <person name="Li T."/>
            <person name="Hu X."/>
            <person name="Zhang T."/>
            <person name="Song X."/>
            <person name="Zhang H."/>
            <person name="Dai N."/>
            <person name="Sheng W."/>
            <person name="Hou X."/>
            <person name="Wei L."/>
        </authorList>
    </citation>
    <scope>NUCLEOTIDE SEQUENCE</scope>
    <source>
        <strain evidence="2">3651</strain>
        <tissue evidence="2">Leaf</tissue>
    </source>
</reference>
<feature type="transmembrane region" description="Helical" evidence="1">
    <location>
        <begin position="60"/>
        <end position="82"/>
    </location>
</feature>
<comment type="caution">
    <text evidence="2">The sequence shown here is derived from an EMBL/GenBank/DDBJ whole genome shotgun (WGS) entry which is preliminary data.</text>
</comment>
<proteinExistence type="predicted"/>
<keyword evidence="3" id="KW-1185">Reference proteome</keyword>
<dbReference type="EMBL" id="JACGWO010000007">
    <property type="protein sequence ID" value="KAK4423787.1"/>
    <property type="molecule type" value="Genomic_DNA"/>
</dbReference>